<sequence>MTAGGCQAWPCGAWLSPGFPGRVGVASDLGAEHFDGSDRGSCSLIMAMKQKRARKRQDYQYLLQFSPVVNTKYDSSAPDQSSRQADTRDEPAATVQFFQQADTGHEPADVVQS</sequence>
<dbReference type="EMBL" id="AK142593">
    <property type="protein sequence ID" value="BAE25119.1"/>
    <property type="molecule type" value="mRNA"/>
</dbReference>
<protein>
    <submittedName>
        <fullName evidence="2">Uncharacterized protein</fullName>
    </submittedName>
</protein>
<evidence type="ECO:0000256" key="1">
    <source>
        <dbReference type="SAM" id="MobiDB-lite"/>
    </source>
</evidence>
<reference evidence="2" key="5">
    <citation type="journal article" date="2002" name="Nature">
        <title>Analysis of the mouse transcriptome based on functional annotation of 60,770 full-length cDNAs.</title>
        <authorList>
            <consortium name="The FANTOM Consortium and the RIKEN Genome Exploration Research Group Phase I and II Team"/>
        </authorList>
    </citation>
    <scope>NUCLEOTIDE SEQUENCE</scope>
    <source>
        <strain evidence="2">C57BL/6J</strain>
        <tissue evidence="2">Mammary gland</tissue>
    </source>
</reference>
<organism evidence="2">
    <name type="scientific">Mus musculus</name>
    <name type="common">Mouse</name>
    <dbReference type="NCBI Taxonomy" id="10090"/>
    <lineage>
        <taxon>Eukaryota</taxon>
        <taxon>Metazoa</taxon>
        <taxon>Chordata</taxon>
        <taxon>Craniata</taxon>
        <taxon>Vertebrata</taxon>
        <taxon>Euteleostomi</taxon>
        <taxon>Mammalia</taxon>
        <taxon>Eutheria</taxon>
        <taxon>Euarchontoglires</taxon>
        <taxon>Glires</taxon>
        <taxon>Rodentia</taxon>
        <taxon>Myomorpha</taxon>
        <taxon>Muroidea</taxon>
        <taxon>Muridae</taxon>
        <taxon>Murinae</taxon>
        <taxon>Mus</taxon>
        <taxon>Mus</taxon>
    </lineage>
</organism>
<gene>
    <name evidence="3" type="primary">Gm10516</name>
</gene>
<reference evidence="2" key="4">
    <citation type="journal article" date="2001" name="Nature">
        <title>Functional annotation of a full-length mouse cDNA collection.</title>
        <authorList>
            <consortium name="The RIKEN Genome Exploration Research Group Phase II Team and the FANTOM Consortium"/>
        </authorList>
    </citation>
    <scope>NUCLEOTIDE SEQUENCE</scope>
    <source>
        <strain evidence="2">C57BL/6J</strain>
        <tissue evidence="2">Mammary gland</tissue>
    </source>
</reference>
<dbReference type="AGR" id="MGI:3641979"/>
<reference evidence="2" key="7">
    <citation type="journal article" date="2005" name="Science">
        <title>The Transcriptional Landscape of the Mammalian Genome.</title>
        <authorList>
            <consortium name="The FANTOM Consortium"/>
            <consortium name="Riken Genome Exploration Research Group and Genome Science Group (Genome Network Project Core Group)"/>
        </authorList>
    </citation>
    <scope>NUCLEOTIDE SEQUENCE</scope>
    <source>
        <strain evidence="2">C57BL/6J</strain>
        <tissue evidence="2">Mammary gland</tissue>
    </source>
</reference>
<reference evidence="2" key="8">
    <citation type="journal article" date="2005" name="Science">
        <title>Antisense Transcription in the Mammalian Transcriptome.</title>
        <authorList>
            <consortium name="RIKEN Genome Exploration Research Group and Genome Science Group (Genome Network Project Core Group) and the FANTOM Consortium"/>
        </authorList>
    </citation>
    <scope>NUCLEOTIDE SEQUENCE</scope>
    <source>
        <strain evidence="2">C57BL/6J</strain>
        <tissue evidence="2">Mammary gland</tissue>
    </source>
</reference>
<reference evidence="2" key="1">
    <citation type="journal article" date="1999" name="Methods Enzymol.">
        <title>High-efficiency full-length cDNA cloning.</title>
        <authorList>
            <person name="Carninci P."/>
            <person name="Hayashizaki Y."/>
        </authorList>
    </citation>
    <scope>NUCLEOTIDE SEQUENCE</scope>
    <source>
        <strain evidence="2">C57BL/6J</strain>
        <tissue evidence="2">Mammary gland</tissue>
    </source>
</reference>
<evidence type="ECO:0000313" key="2">
    <source>
        <dbReference type="EMBL" id="BAE25119.1"/>
    </source>
</evidence>
<dbReference type="AlphaFoldDB" id="Q3UQC3"/>
<evidence type="ECO:0000313" key="3">
    <source>
        <dbReference type="MGI" id="MGI:3641979"/>
    </source>
</evidence>
<dbReference type="MGI" id="MGI:3641979">
    <property type="gene designation" value="Gm10516"/>
</dbReference>
<name>Q3UQC3_MOUSE</name>
<feature type="compositionally biased region" description="Basic and acidic residues" evidence="1">
    <location>
        <begin position="103"/>
        <end position="113"/>
    </location>
</feature>
<proteinExistence type="evidence at transcript level"/>
<feature type="compositionally biased region" description="Polar residues" evidence="1">
    <location>
        <begin position="71"/>
        <end position="84"/>
    </location>
</feature>
<feature type="region of interest" description="Disordered" evidence="1">
    <location>
        <begin position="71"/>
        <end position="113"/>
    </location>
</feature>
<reference evidence="2" key="2">
    <citation type="journal article" date="2000" name="Genome Res.">
        <title>Normalization and subtraction of cap-trapper-selected cDNAs to prepare full-length cDNA libraries for rapid discovery of new genes.</title>
        <authorList>
            <person name="Carninci P."/>
            <person name="Shibata Y."/>
            <person name="Hayatsu N."/>
            <person name="Sugahara Y."/>
            <person name="Shibata K."/>
            <person name="Itoh M."/>
            <person name="Konno H."/>
            <person name="Okazaki Y."/>
            <person name="Muramatsu M."/>
            <person name="Hayashizaki Y."/>
        </authorList>
    </citation>
    <scope>NUCLEOTIDE SEQUENCE</scope>
    <source>
        <strain evidence="2">C57BL/6J</strain>
        <tissue evidence="2">Mammary gland</tissue>
    </source>
</reference>
<accession>Q3UQC3</accession>
<reference evidence="2" key="6">
    <citation type="submission" date="2004-03" db="EMBL/GenBank/DDBJ databases">
        <authorList>
            <person name="Arakawa T."/>
            <person name="Carninci P."/>
            <person name="Fukuda S."/>
            <person name="Hashizume W."/>
            <person name="Hayashida K."/>
            <person name="Hori F."/>
            <person name="Iida J."/>
            <person name="Imamura K."/>
            <person name="Imotani K."/>
            <person name="Itoh M."/>
            <person name="Kanagawa S."/>
            <person name="Kawai J."/>
            <person name="Kojima M."/>
            <person name="Konno H."/>
            <person name="Murata M."/>
            <person name="Nakamura M."/>
            <person name="Ninomiya N."/>
            <person name="Nishiyori H."/>
            <person name="Nomura K."/>
            <person name="Ohno M."/>
            <person name="Sakazume N."/>
            <person name="Sano H."/>
            <person name="Sasaki D."/>
            <person name="Shibata K."/>
            <person name="Shiraki T."/>
            <person name="Tagami M."/>
            <person name="Tagami Y."/>
            <person name="Waki K."/>
            <person name="Watahiki A."/>
            <person name="Muramatsu M."/>
            <person name="Hayashizaki Y."/>
        </authorList>
    </citation>
    <scope>NUCLEOTIDE SEQUENCE</scope>
    <source>
        <strain evidence="2">C57BL/6J</strain>
        <tissue evidence="2">Mammary gland</tissue>
    </source>
</reference>
<reference evidence="2" key="3">
    <citation type="journal article" date="2000" name="Genome Res.">
        <title>RIKEN integrated sequence analysis (RISA) system--384-format sequencing pipeline with 384 multicapillary sequencer.</title>
        <authorList>
            <person name="Shibata K."/>
            <person name="Itoh M."/>
            <person name="Aizawa K."/>
            <person name="Nagaoka S."/>
            <person name="Sasaki N."/>
            <person name="Carninci P."/>
            <person name="Konno H."/>
            <person name="Akiyama J."/>
            <person name="Nishi K."/>
            <person name="Kitsunai T."/>
            <person name="Tashiro H."/>
            <person name="Itoh M."/>
            <person name="Sumi N."/>
            <person name="Ishii Y."/>
            <person name="Nakamura S."/>
            <person name="Hazama M."/>
            <person name="Nishine T."/>
            <person name="Harada A."/>
            <person name="Yamamoto R."/>
            <person name="Matsumoto H."/>
            <person name="Sakaguchi S."/>
            <person name="Ikegami T."/>
            <person name="Kashiwagi K."/>
            <person name="Fujiwake S."/>
            <person name="Inoue K."/>
            <person name="Togawa Y."/>
            <person name="Izawa M."/>
            <person name="Ohara E."/>
            <person name="Watahiki M."/>
            <person name="Yoneda Y."/>
            <person name="Ishikawa T."/>
            <person name="Ozawa K."/>
            <person name="Tanaka T."/>
            <person name="Matsuura S."/>
            <person name="Kawai J."/>
            <person name="Okazaki Y."/>
            <person name="Muramatsu M."/>
            <person name="Inoue Y."/>
            <person name="Kira A."/>
            <person name="Hayashizaki Y."/>
        </authorList>
    </citation>
    <scope>NUCLEOTIDE SEQUENCE</scope>
    <source>
        <strain evidence="2">C57BL/6J</strain>
        <tissue evidence="2">Mammary gland</tissue>
    </source>
</reference>